<dbReference type="InterPro" id="IPR006153">
    <property type="entry name" value="Cation/H_exchanger_TM"/>
</dbReference>
<dbReference type="AlphaFoldDB" id="A0A934U0Z6"/>
<feature type="transmembrane region" description="Helical" evidence="5">
    <location>
        <begin position="86"/>
        <end position="106"/>
    </location>
</feature>
<dbReference type="EMBL" id="JAEQMG010000011">
    <property type="protein sequence ID" value="MBK6087179.1"/>
    <property type="molecule type" value="Genomic_DNA"/>
</dbReference>
<dbReference type="GO" id="GO:0015297">
    <property type="term" value="F:antiporter activity"/>
    <property type="evidence" value="ECO:0007669"/>
    <property type="project" value="InterPro"/>
</dbReference>
<proteinExistence type="predicted"/>
<feature type="transmembrane region" description="Helical" evidence="5">
    <location>
        <begin position="340"/>
        <end position="361"/>
    </location>
</feature>
<dbReference type="Proteomes" id="UP000633365">
    <property type="component" value="Unassembled WGS sequence"/>
</dbReference>
<dbReference type="InterPro" id="IPR051843">
    <property type="entry name" value="CPA1_transporter"/>
</dbReference>
<keyword evidence="8" id="KW-1185">Reference proteome</keyword>
<feature type="transmembrane region" description="Helical" evidence="5">
    <location>
        <begin position="243"/>
        <end position="260"/>
    </location>
</feature>
<keyword evidence="2 5" id="KW-0812">Transmembrane</keyword>
<evidence type="ECO:0000256" key="1">
    <source>
        <dbReference type="ARBA" id="ARBA00004141"/>
    </source>
</evidence>
<dbReference type="InterPro" id="IPR038770">
    <property type="entry name" value="Na+/solute_symporter_sf"/>
</dbReference>
<feature type="transmembrane region" description="Helical" evidence="5">
    <location>
        <begin position="307"/>
        <end position="328"/>
    </location>
</feature>
<reference evidence="7" key="1">
    <citation type="submission" date="2021-01" db="EMBL/GenBank/DDBJ databases">
        <title>Genome public.</title>
        <authorList>
            <person name="Liu C."/>
            <person name="Sun Q."/>
        </authorList>
    </citation>
    <scope>NUCLEOTIDE SEQUENCE</scope>
    <source>
        <strain evidence="7">M6</strain>
    </source>
</reference>
<dbReference type="Pfam" id="PF00999">
    <property type="entry name" value="Na_H_Exchanger"/>
    <property type="match status" value="1"/>
</dbReference>
<comment type="caution">
    <text evidence="7">The sequence shown here is derived from an EMBL/GenBank/DDBJ whole genome shotgun (WGS) entry which is preliminary data.</text>
</comment>
<feature type="transmembrane region" description="Helical" evidence="5">
    <location>
        <begin position="190"/>
        <end position="208"/>
    </location>
</feature>
<organism evidence="7 8">
    <name type="scientific">Ruminococcus difficilis</name>
    <dbReference type="NCBI Taxonomy" id="2763069"/>
    <lineage>
        <taxon>Bacteria</taxon>
        <taxon>Bacillati</taxon>
        <taxon>Bacillota</taxon>
        <taxon>Clostridia</taxon>
        <taxon>Eubacteriales</taxon>
        <taxon>Oscillospiraceae</taxon>
        <taxon>Ruminococcus</taxon>
    </lineage>
</organism>
<dbReference type="GO" id="GO:0016020">
    <property type="term" value="C:membrane"/>
    <property type="evidence" value="ECO:0007669"/>
    <property type="project" value="UniProtKB-SubCell"/>
</dbReference>
<feature type="transmembrane region" description="Helical" evidence="5">
    <location>
        <begin position="220"/>
        <end position="237"/>
    </location>
</feature>
<feature type="transmembrane region" description="Helical" evidence="5">
    <location>
        <begin position="56"/>
        <end position="74"/>
    </location>
</feature>
<dbReference type="PANTHER" id="PTHR31102">
    <property type="match status" value="1"/>
</dbReference>
<feature type="transmembrane region" description="Helical" evidence="5">
    <location>
        <begin position="367"/>
        <end position="387"/>
    </location>
</feature>
<sequence>MLLSLAIIFLVGLSAAAVFEKIGLPRIIGMLGVGIAVSPYVLDLLDPSVLGISSELRQIALIIILVKAGLSLNLSDLKKVGRPAVMMSFVPACCEIVGYVLFAPLLLGVNHIEAAVMGAVLSAVSPAVVVPRMVKLIEDKVGTDKGIPQMILAGASCDDIFVIVLFSTFVTMAQGGSVKATDFLNIPTSIVLGVLLGASVGLAVFFLFEKAYQYNYKIRNSTKVIILLGTSFLLMGIETLVKPYVAMSGLLAVVAMACIVKMKADKCVSAQMSKKFGKLWIGAEVMLFVLVGAAVDIRYTLTAGGMAVLMIFIALAFRTVGVCLCMLGTELTTKERLFCVIAYLPKATVQAAIGSVPLSLGLPCGKIILSVAVLAILITAPLGAIGIDRTHKKLIGGEN</sequence>
<evidence type="ECO:0000256" key="3">
    <source>
        <dbReference type="ARBA" id="ARBA00022989"/>
    </source>
</evidence>
<evidence type="ECO:0000259" key="6">
    <source>
        <dbReference type="Pfam" id="PF00999"/>
    </source>
</evidence>
<evidence type="ECO:0000256" key="2">
    <source>
        <dbReference type="ARBA" id="ARBA00022692"/>
    </source>
</evidence>
<dbReference type="RefSeq" id="WP_201426517.1">
    <property type="nucleotide sequence ID" value="NZ_JAEQMG010000011.1"/>
</dbReference>
<dbReference type="Gene3D" id="1.20.1530.20">
    <property type="match status" value="1"/>
</dbReference>
<feature type="transmembrane region" description="Helical" evidence="5">
    <location>
        <begin position="281"/>
        <end position="301"/>
    </location>
</feature>
<feature type="domain" description="Cation/H+ exchanger transmembrane" evidence="6">
    <location>
        <begin position="7"/>
        <end position="387"/>
    </location>
</feature>
<feature type="transmembrane region" description="Helical" evidence="5">
    <location>
        <begin position="112"/>
        <end position="130"/>
    </location>
</feature>
<accession>A0A934U0Z6</accession>
<evidence type="ECO:0000256" key="5">
    <source>
        <dbReference type="SAM" id="Phobius"/>
    </source>
</evidence>
<dbReference type="GO" id="GO:1902600">
    <property type="term" value="P:proton transmembrane transport"/>
    <property type="evidence" value="ECO:0007669"/>
    <property type="project" value="InterPro"/>
</dbReference>
<protein>
    <submittedName>
        <fullName evidence="7">Cation:proton antiporter</fullName>
    </submittedName>
</protein>
<keyword evidence="4 5" id="KW-0472">Membrane</keyword>
<evidence type="ECO:0000313" key="8">
    <source>
        <dbReference type="Proteomes" id="UP000633365"/>
    </source>
</evidence>
<keyword evidence="3 5" id="KW-1133">Transmembrane helix</keyword>
<dbReference type="PANTHER" id="PTHR31102:SF1">
    <property type="entry name" value="CATION_H+ EXCHANGER DOMAIN-CONTAINING PROTEIN"/>
    <property type="match status" value="1"/>
</dbReference>
<comment type="subcellular location">
    <subcellularLocation>
        <location evidence="1">Membrane</location>
        <topology evidence="1">Multi-pass membrane protein</topology>
    </subcellularLocation>
</comment>
<gene>
    <name evidence="7" type="ORF">JKK62_00660</name>
</gene>
<evidence type="ECO:0000313" key="7">
    <source>
        <dbReference type="EMBL" id="MBK6087179.1"/>
    </source>
</evidence>
<evidence type="ECO:0000256" key="4">
    <source>
        <dbReference type="ARBA" id="ARBA00023136"/>
    </source>
</evidence>
<name>A0A934U0Z6_9FIRM</name>
<feature type="transmembrane region" description="Helical" evidence="5">
    <location>
        <begin position="151"/>
        <end position="170"/>
    </location>
</feature>